<sequence length="129" mass="14408">MKIAAIWLLWSVLAMWPVAALCDDLSDRSANIHKIVAALDATDLSANEIRSLKSYNGINVIDLSEFDSAYENQAIELALRDTDDGWAMVQTAIVANEKLKLELLRRSVAIRNIVAATMDDRETITIYVR</sequence>
<evidence type="ECO:0000313" key="2">
    <source>
        <dbReference type="EMBL" id="MEX4010388.1"/>
    </source>
</evidence>
<name>A0ABV3X0B3_9HYPH</name>
<feature type="chain" id="PRO_5045886611" evidence="1">
    <location>
        <begin position="21"/>
        <end position="129"/>
    </location>
</feature>
<dbReference type="EMBL" id="JAZHFV010000012">
    <property type="protein sequence ID" value="MEX4010388.1"/>
    <property type="molecule type" value="Genomic_DNA"/>
</dbReference>
<dbReference type="RefSeq" id="WP_173194446.1">
    <property type="nucleotide sequence ID" value="NZ_JABETK010000003.1"/>
</dbReference>
<accession>A0ABV3X0B3</accession>
<reference evidence="2 3" key="1">
    <citation type="submission" date="2024-01" db="EMBL/GenBank/DDBJ databases">
        <title>New evidence supports the origin of RcGTA from prophage.</title>
        <authorList>
            <person name="Xu Y."/>
            <person name="Liu B."/>
            <person name="Chen F."/>
        </authorList>
    </citation>
    <scope>NUCLEOTIDE SEQUENCE [LARGE SCALE GENOMIC DNA]</scope>
    <source>
        <strain evidence="2 3">CBW1107-2</strain>
    </source>
</reference>
<protein>
    <submittedName>
        <fullName evidence="2">Uncharacterized protein</fullName>
    </submittedName>
</protein>
<proteinExistence type="predicted"/>
<evidence type="ECO:0000313" key="3">
    <source>
        <dbReference type="Proteomes" id="UP001559025"/>
    </source>
</evidence>
<keyword evidence="3" id="KW-1185">Reference proteome</keyword>
<organism evidence="2 3">
    <name type="scientific">Neoaquamicrobium sediminum</name>
    <dbReference type="NCBI Taxonomy" id="1849104"/>
    <lineage>
        <taxon>Bacteria</taxon>
        <taxon>Pseudomonadati</taxon>
        <taxon>Pseudomonadota</taxon>
        <taxon>Alphaproteobacteria</taxon>
        <taxon>Hyphomicrobiales</taxon>
        <taxon>Phyllobacteriaceae</taxon>
        <taxon>Neoaquamicrobium</taxon>
    </lineage>
</organism>
<gene>
    <name evidence="2" type="ORF">V1479_24015</name>
</gene>
<evidence type="ECO:0000256" key="1">
    <source>
        <dbReference type="SAM" id="SignalP"/>
    </source>
</evidence>
<keyword evidence="1" id="KW-0732">Signal</keyword>
<dbReference type="Proteomes" id="UP001559025">
    <property type="component" value="Unassembled WGS sequence"/>
</dbReference>
<feature type="signal peptide" evidence="1">
    <location>
        <begin position="1"/>
        <end position="20"/>
    </location>
</feature>
<comment type="caution">
    <text evidence="2">The sequence shown here is derived from an EMBL/GenBank/DDBJ whole genome shotgun (WGS) entry which is preliminary data.</text>
</comment>